<dbReference type="AlphaFoldDB" id="A0AA40FZV4"/>
<dbReference type="Proteomes" id="UP001177670">
    <property type="component" value="Unassembled WGS sequence"/>
</dbReference>
<keyword evidence="1" id="KW-0812">Transmembrane</keyword>
<keyword evidence="3" id="KW-1185">Reference proteome</keyword>
<reference evidence="2" key="1">
    <citation type="submission" date="2021-10" db="EMBL/GenBank/DDBJ databases">
        <title>Melipona bicolor Genome sequencing and assembly.</title>
        <authorList>
            <person name="Araujo N.S."/>
            <person name="Arias M.C."/>
        </authorList>
    </citation>
    <scope>NUCLEOTIDE SEQUENCE</scope>
    <source>
        <strain evidence="2">USP_2M_L1-L4_2017</strain>
        <tissue evidence="2">Whole body</tissue>
    </source>
</reference>
<feature type="transmembrane region" description="Helical" evidence="1">
    <location>
        <begin position="195"/>
        <end position="213"/>
    </location>
</feature>
<keyword evidence="1" id="KW-1133">Transmembrane helix</keyword>
<evidence type="ECO:0000313" key="3">
    <source>
        <dbReference type="Proteomes" id="UP001177670"/>
    </source>
</evidence>
<dbReference type="EMBL" id="JAHYIQ010000010">
    <property type="protein sequence ID" value="KAK1128483.1"/>
    <property type="molecule type" value="Genomic_DNA"/>
</dbReference>
<keyword evidence="1" id="KW-0472">Membrane</keyword>
<comment type="caution">
    <text evidence="2">The sequence shown here is derived from an EMBL/GenBank/DDBJ whole genome shotgun (WGS) entry which is preliminary data.</text>
</comment>
<gene>
    <name evidence="2" type="ORF">K0M31_002941</name>
</gene>
<evidence type="ECO:0000256" key="1">
    <source>
        <dbReference type="SAM" id="Phobius"/>
    </source>
</evidence>
<evidence type="ECO:0000313" key="2">
    <source>
        <dbReference type="EMBL" id="KAK1128483.1"/>
    </source>
</evidence>
<protein>
    <submittedName>
        <fullName evidence="2">Uncharacterized protein</fullName>
    </submittedName>
</protein>
<proteinExistence type="predicted"/>
<accession>A0AA40FZV4</accession>
<name>A0AA40FZV4_9HYME</name>
<organism evidence="2 3">
    <name type="scientific">Melipona bicolor</name>
    <dbReference type="NCBI Taxonomy" id="60889"/>
    <lineage>
        <taxon>Eukaryota</taxon>
        <taxon>Metazoa</taxon>
        <taxon>Ecdysozoa</taxon>
        <taxon>Arthropoda</taxon>
        <taxon>Hexapoda</taxon>
        <taxon>Insecta</taxon>
        <taxon>Pterygota</taxon>
        <taxon>Neoptera</taxon>
        <taxon>Endopterygota</taxon>
        <taxon>Hymenoptera</taxon>
        <taxon>Apocrita</taxon>
        <taxon>Aculeata</taxon>
        <taxon>Apoidea</taxon>
        <taxon>Anthophila</taxon>
        <taxon>Apidae</taxon>
        <taxon>Melipona</taxon>
    </lineage>
</organism>
<sequence>MNDTQNQNNFDFIPKSDYNEKWHLENKCLFHNQQFLEGDKCETNKLACPVSCDLCLHFREKYKSKRSGSILNQKSGDWKSDENIVKNSLERIVQEPSITEWRWKNPYSVSDFDRSKRWSRRNFTSGDDFTTNLLRDLCNKENRYKNPVKDDTKKNFLYNFHEYLVNYQESCGVPRTEYSFSTLINTMGRATGQSLLALLYVMLNVIPVIEFLVRQRLIVSAKKTGRRPCATFIQRPQEESYEEENKTSIPINATETRYRSKEETYRSAIVGHFVRVSEQLI</sequence>